<gene>
    <name evidence="2" type="ORF">DFH07DRAFT_765204</name>
</gene>
<keyword evidence="1" id="KW-0812">Transmembrane</keyword>
<evidence type="ECO:0000313" key="2">
    <source>
        <dbReference type="EMBL" id="KAJ7780687.1"/>
    </source>
</evidence>
<protein>
    <submittedName>
        <fullName evidence="2">Uncharacterized protein</fullName>
    </submittedName>
</protein>
<comment type="caution">
    <text evidence="2">The sequence shown here is derived from an EMBL/GenBank/DDBJ whole genome shotgun (WGS) entry which is preliminary data.</text>
</comment>
<feature type="transmembrane region" description="Helical" evidence="1">
    <location>
        <begin position="27"/>
        <end position="48"/>
    </location>
</feature>
<sequence length="348" mass="38871">MTSCTSAGKSRQVICKKPDEQERFVSLQTVGIVIFSYLIIYTLVLNTIGMKKAWNLKNLSRHLPVCKKYVVPSPKGGNGSKISSCQQASNDETLLQIRTQYALGFCRLDNYLLDTISEWNSSHSAQWGGDALEPALGKVQRIPPSIGRKSSSSMLLSIHPEGICYQAPQYGSLYFCHCMDPHHKQISFEPLAGTSTFWQSRAIEVAVWSKTRFFVYPGRLAGEEGPFLTEGCRGQIRGQVPQDGSTLLWTKSESREGRDKEGQLPVHPVGLILDSNWQPIEMIWCERGRAPTGSEADNILKGHRAAPDDQNKATVQEQLKRKLVPENNSTSTYHEMRIAAIWTKGKIC</sequence>
<dbReference type="EMBL" id="JARJLG010000005">
    <property type="protein sequence ID" value="KAJ7780687.1"/>
    <property type="molecule type" value="Genomic_DNA"/>
</dbReference>
<organism evidence="2 3">
    <name type="scientific">Mycena maculata</name>
    <dbReference type="NCBI Taxonomy" id="230809"/>
    <lineage>
        <taxon>Eukaryota</taxon>
        <taxon>Fungi</taxon>
        <taxon>Dikarya</taxon>
        <taxon>Basidiomycota</taxon>
        <taxon>Agaricomycotina</taxon>
        <taxon>Agaricomycetes</taxon>
        <taxon>Agaricomycetidae</taxon>
        <taxon>Agaricales</taxon>
        <taxon>Marasmiineae</taxon>
        <taxon>Mycenaceae</taxon>
        <taxon>Mycena</taxon>
    </lineage>
</organism>
<name>A0AAD7NYQ8_9AGAR</name>
<keyword evidence="3" id="KW-1185">Reference proteome</keyword>
<accession>A0AAD7NYQ8</accession>
<evidence type="ECO:0000313" key="3">
    <source>
        <dbReference type="Proteomes" id="UP001215280"/>
    </source>
</evidence>
<proteinExistence type="predicted"/>
<dbReference type="Proteomes" id="UP001215280">
    <property type="component" value="Unassembled WGS sequence"/>
</dbReference>
<keyword evidence="1" id="KW-1133">Transmembrane helix</keyword>
<evidence type="ECO:0000256" key="1">
    <source>
        <dbReference type="SAM" id="Phobius"/>
    </source>
</evidence>
<dbReference type="AlphaFoldDB" id="A0AAD7NYQ8"/>
<keyword evidence="1" id="KW-0472">Membrane</keyword>
<reference evidence="2" key="1">
    <citation type="submission" date="2023-03" db="EMBL/GenBank/DDBJ databases">
        <title>Massive genome expansion in bonnet fungi (Mycena s.s.) driven by repeated elements and novel gene families across ecological guilds.</title>
        <authorList>
            <consortium name="Lawrence Berkeley National Laboratory"/>
            <person name="Harder C.B."/>
            <person name="Miyauchi S."/>
            <person name="Viragh M."/>
            <person name="Kuo A."/>
            <person name="Thoen E."/>
            <person name="Andreopoulos B."/>
            <person name="Lu D."/>
            <person name="Skrede I."/>
            <person name="Drula E."/>
            <person name="Henrissat B."/>
            <person name="Morin E."/>
            <person name="Kohler A."/>
            <person name="Barry K."/>
            <person name="LaButti K."/>
            <person name="Morin E."/>
            <person name="Salamov A."/>
            <person name="Lipzen A."/>
            <person name="Mereny Z."/>
            <person name="Hegedus B."/>
            <person name="Baldrian P."/>
            <person name="Stursova M."/>
            <person name="Weitz H."/>
            <person name="Taylor A."/>
            <person name="Grigoriev I.V."/>
            <person name="Nagy L.G."/>
            <person name="Martin F."/>
            <person name="Kauserud H."/>
        </authorList>
    </citation>
    <scope>NUCLEOTIDE SEQUENCE</scope>
    <source>
        <strain evidence="2">CBHHK188m</strain>
    </source>
</reference>